<dbReference type="AlphaFoldDB" id="A0A381Y9W9"/>
<dbReference type="PANTHER" id="PTHR43272:SF52">
    <property type="entry name" value="AMP-DEPENDENT SYNTHETASE_LIGASE DOMAIN-CONTAINING PROTEIN"/>
    <property type="match status" value="1"/>
</dbReference>
<sequence>MNSPQSAHSQYLESLFETQPTADDLFKKANQIKDSNPNQKELHDFLELGHLTIVNKTISEANKIEEWFKVIHELILESKLTVGHLINQRARYYGNKTCFQEIDGNQIRKFTYQDIWDQIIQIGQALCAIKSVSDNNITIGIFTENSIRGALIDLACLSFHITIVPIPVTTTPDHLAFIIENSTITQLFIGGTSVQTILRESKVEQKLLDIYHLDDPAEAIIFAKPWESFISQAVDSDDINVLKRINQCSMHDLATVMYTSGTTDEPKGIVFTQENIVTKRFARALALPDFSCDDIFLCFLPLYHTFGRYFELLGSIFWGATYTFAESPYFKSLLKDFHLIKPSVFISVPKRWIQLMEHTDSIKPVGDGDDQEINNIVNQITGGNLKYGLSAAGYLDPDVFRFFQGNGINLLSGYGMTEATGGITMTPTDDYKPDSVGVPLPGIQLTLADDNELLINGPYVSSTYFGKHNGTTLVDGWFHTGDIFNEKYDHYYIIDRKKEIYKNSRGQTISPQKIENMFQDFDGIKSAFLVGDGLEFNTLLIYSEPDSLPMDISNASLVTIREYYSSLVQSVNSFLAPFERVINFAIIKRDFNSDDELTQKGTYKRKQILKNFREIINPMYEKNHITLSYNNYQIHIPNWLLREKGVSRTDVNWNGSKISIKNNRGSLKLSWENSRLVIGDFTYHTLEDSLDLQELLLSPELWLGNNTFAKFIGKSAFRLTKFEPVKNLQLELPTMIDHTDKDREDIGDSVSLPDLGDLHKATRQLYAGHLNGFIPFNYLLASNHGDLTRIAFNILLSFRNFTDPSFRMKAIEAMLPELSGELFFELLSETHQQYYEEKSKNGFTVNVELLKDNHFEAILSKLGQFRKDIKNITKEQFSFIQILLPIVANYGIHHPTKYIWARSELYWWQISDCPKRIISYAQKAQYNLV</sequence>
<evidence type="ECO:0000259" key="1">
    <source>
        <dbReference type="Pfam" id="PF00501"/>
    </source>
</evidence>
<dbReference type="InterPro" id="IPR042099">
    <property type="entry name" value="ANL_N_sf"/>
</dbReference>
<feature type="non-terminal residue" evidence="2">
    <location>
        <position position="929"/>
    </location>
</feature>
<dbReference type="GO" id="GO:0016020">
    <property type="term" value="C:membrane"/>
    <property type="evidence" value="ECO:0007669"/>
    <property type="project" value="TreeGrafter"/>
</dbReference>
<evidence type="ECO:0000313" key="2">
    <source>
        <dbReference type="EMBL" id="SVA73889.1"/>
    </source>
</evidence>
<dbReference type="InterPro" id="IPR000873">
    <property type="entry name" value="AMP-dep_synth/lig_dom"/>
</dbReference>
<name>A0A381Y9W9_9ZZZZ</name>
<dbReference type="GO" id="GO:0004467">
    <property type="term" value="F:long-chain fatty acid-CoA ligase activity"/>
    <property type="evidence" value="ECO:0007669"/>
    <property type="project" value="TreeGrafter"/>
</dbReference>
<organism evidence="2">
    <name type="scientific">marine metagenome</name>
    <dbReference type="NCBI Taxonomy" id="408172"/>
    <lineage>
        <taxon>unclassified sequences</taxon>
        <taxon>metagenomes</taxon>
        <taxon>ecological metagenomes</taxon>
    </lineage>
</organism>
<protein>
    <recommendedName>
        <fullName evidence="1">AMP-dependent synthetase/ligase domain-containing protein</fullName>
    </recommendedName>
</protein>
<dbReference type="Pfam" id="PF00501">
    <property type="entry name" value="AMP-binding"/>
    <property type="match status" value="1"/>
</dbReference>
<accession>A0A381Y9W9</accession>
<reference evidence="2" key="1">
    <citation type="submission" date="2018-05" db="EMBL/GenBank/DDBJ databases">
        <authorList>
            <person name="Lanie J.A."/>
            <person name="Ng W.-L."/>
            <person name="Kazmierczak K.M."/>
            <person name="Andrzejewski T.M."/>
            <person name="Davidsen T.M."/>
            <person name="Wayne K.J."/>
            <person name="Tettelin H."/>
            <person name="Glass J.I."/>
            <person name="Rusch D."/>
            <person name="Podicherti R."/>
            <person name="Tsui H.-C.T."/>
            <person name="Winkler M.E."/>
        </authorList>
    </citation>
    <scope>NUCLEOTIDE SEQUENCE</scope>
</reference>
<dbReference type="Pfam" id="PF23562">
    <property type="entry name" value="AMP-binding_C_3"/>
    <property type="match status" value="1"/>
</dbReference>
<dbReference type="SUPFAM" id="SSF56801">
    <property type="entry name" value="Acetyl-CoA synthetase-like"/>
    <property type="match status" value="1"/>
</dbReference>
<gene>
    <name evidence="2" type="ORF">METZ01_LOCUS126743</name>
</gene>
<proteinExistence type="predicted"/>
<dbReference type="Gene3D" id="3.40.50.12780">
    <property type="entry name" value="N-terminal domain of ligase-like"/>
    <property type="match status" value="1"/>
</dbReference>
<feature type="domain" description="AMP-dependent synthetase/ligase" evidence="1">
    <location>
        <begin position="88"/>
        <end position="465"/>
    </location>
</feature>
<dbReference type="EMBL" id="UINC01017739">
    <property type="protein sequence ID" value="SVA73889.1"/>
    <property type="molecule type" value="Genomic_DNA"/>
</dbReference>
<dbReference type="PANTHER" id="PTHR43272">
    <property type="entry name" value="LONG-CHAIN-FATTY-ACID--COA LIGASE"/>
    <property type="match status" value="1"/>
</dbReference>